<feature type="non-terminal residue" evidence="1">
    <location>
        <position position="38"/>
    </location>
</feature>
<gene>
    <name evidence="1" type="ORF">CR201_G0034501</name>
</gene>
<protein>
    <submittedName>
        <fullName evidence="1">C20orf27 isoform 1</fullName>
    </submittedName>
</protein>
<organism evidence="1">
    <name type="scientific">Pongo abelii</name>
    <name type="common">Sumatran orangutan</name>
    <name type="synonym">Pongo pygmaeus abelii</name>
    <dbReference type="NCBI Taxonomy" id="9601"/>
    <lineage>
        <taxon>Eukaryota</taxon>
        <taxon>Metazoa</taxon>
        <taxon>Chordata</taxon>
        <taxon>Craniata</taxon>
        <taxon>Vertebrata</taxon>
        <taxon>Euteleostomi</taxon>
        <taxon>Mammalia</taxon>
        <taxon>Eutheria</taxon>
        <taxon>Euarchontoglires</taxon>
        <taxon>Primates</taxon>
        <taxon>Haplorrhini</taxon>
        <taxon>Catarrhini</taxon>
        <taxon>Hominidae</taxon>
        <taxon>Pongo</taxon>
    </lineage>
</organism>
<reference evidence="1" key="1">
    <citation type="submission" date="2017-12" db="EMBL/GenBank/DDBJ databases">
        <title>High-resolution comparative analysis of great ape genomes.</title>
        <authorList>
            <person name="Pollen A."/>
            <person name="Hastie A."/>
            <person name="Hormozdiari F."/>
            <person name="Dougherty M."/>
            <person name="Liu R."/>
            <person name="Chaisson M."/>
            <person name="Hoppe E."/>
            <person name="Hill C."/>
            <person name="Pang A."/>
            <person name="Hillier L."/>
            <person name="Baker C."/>
            <person name="Armstrong J."/>
            <person name="Shendure J."/>
            <person name="Paten B."/>
            <person name="Wilson R."/>
            <person name="Chao H."/>
            <person name="Schneider V."/>
            <person name="Ventura M."/>
            <person name="Kronenberg Z."/>
            <person name="Murali S."/>
            <person name="Gordon D."/>
            <person name="Cantsilieris S."/>
            <person name="Munson K."/>
            <person name="Nelson B."/>
            <person name="Raja A."/>
            <person name="Underwood J."/>
            <person name="Diekhans M."/>
            <person name="Fiddes I."/>
            <person name="Haussler D."/>
            <person name="Eichler E."/>
        </authorList>
    </citation>
    <scope>NUCLEOTIDE SEQUENCE [LARGE SCALE GENOMIC DNA]</scope>
    <source>
        <strain evidence="1">Susie</strain>
    </source>
</reference>
<dbReference type="AlphaFoldDB" id="A0A2J8TKL0"/>
<dbReference type="EMBL" id="NDHI03003494">
    <property type="protein sequence ID" value="PNJ33580.1"/>
    <property type="molecule type" value="Genomic_DNA"/>
</dbReference>
<accession>A0A2J8TKL0</accession>
<dbReference type="STRING" id="9601.ENSPPYP00000008236"/>
<sequence length="38" mass="4065">MAAANRGNKPRVRRSICFAAGHDTEGSHVAVRHHGVPT</sequence>
<comment type="caution">
    <text evidence="1">The sequence shown here is derived from an EMBL/GenBank/DDBJ whole genome shotgun (WGS) entry which is preliminary data.</text>
</comment>
<name>A0A2J8TKL0_PONAB</name>
<evidence type="ECO:0000313" key="1">
    <source>
        <dbReference type="EMBL" id="PNJ33580.1"/>
    </source>
</evidence>
<proteinExistence type="predicted"/>